<organism evidence="6 7">
    <name type="scientific">Pavo cristatus</name>
    <name type="common">Indian peafowl</name>
    <name type="synonym">Blue peafowl</name>
    <dbReference type="NCBI Taxonomy" id="9049"/>
    <lineage>
        <taxon>Eukaryota</taxon>
        <taxon>Metazoa</taxon>
        <taxon>Chordata</taxon>
        <taxon>Craniata</taxon>
        <taxon>Vertebrata</taxon>
        <taxon>Euteleostomi</taxon>
        <taxon>Archelosauria</taxon>
        <taxon>Archosauria</taxon>
        <taxon>Dinosauria</taxon>
        <taxon>Saurischia</taxon>
        <taxon>Theropoda</taxon>
        <taxon>Coelurosauria</taxon>
        <taxon>Aves</taxon>
        <taxon>Neognathae</taxon>
        <taxon>Galloanserae</taxon>
        <taxon>Galliformes</taxon>
        <taxon>Phasianidae</taxon>
        <taxon>Phasianinae</taxon>
        <taxon>Pavo</taxon>
    </lineage>
</organism>
<keyword evidence="7" id="KW-1185">Reference proteome</keyword>
<dbReference type="Pfam" id="PF00068">
    <property type="entry name" value="Phospholip_A2_1"/>
    <property type="match status" value="1"/>
</dbReference>
<dbReference type="InterPro" id="IPR036444">
    <property type="entry name" value="PLipase_A2_dom_sf"/>
</dbReference>
<dbReference type="SUPFAM" id="SSF48619">
    <property type="entry name" value="Phospholipase A2, PLA2"/>
    <property type="match status" value="1"/>
</dbReference>
<evidence type="ECO:0000259" key="5">
    <source>
        <dbReference type="Pfam" id="PF00068"/>
    </source>
</evidence>
<dbReference type="Gene3D" id="1.20.90.10">
    <property type="entry name" value="Phospholipase A2 domain"/>
    <property type="match status" value="1"/>
</dbReference>
<evidence type="ECO:0000313" key="6">
    <source>
        <dbReference type="Ensembl" id="ENSPSTP00000020957.1"/>
    </source>
</evidence>
<reference evidence="6" key="1">
    <citation type="submission" date="2025-08" db="UniProtKB">
        <authorList>
            <consortium name="Ensembl"/>
        </authorList>
    </citation>
    <scope>IDENTIFICATION</scope>
</reference>
<sequence>MSLQLLRTRYVKQVFFCLGNGREKRELPQLGEMLFCLTERCPEEFESYGCYCGQEGRGHPTDALDRV</sequence>
<dbReference type="PANTHER" id="PTHR11716:SF1">
    <property type="entry name" value="OTOCONIN-90"/>
    <property type="match status" value="1"/>
</dbReference>
<dbReference type="Proteomes" id="UP000694428">
    <property type="component" value="Unplaced"/>
</dbReference>
<dbReference type="GO" id="GO:0005576">
    <property type="term" value="C:extracellular region"/>
    <property type="evidence" value="ECO:0007669"/>
    <property type="project" value="UniProtKB-SubCell"/>
</dbReference>
<comment type="subcellular location">
    <subcellularLocation>
        <location evidence="1 4">Secreted</location>
    </subcellularLocation>
</comment>
<evidence type="ECO:0000313" key="7">
    <source>
        <dbReference type="Proteomes" id="UP000694428"/>
    </source>
</evidence>
<feature type="binding site" evidence="3">
    <location>
        <position position="53"/>
    </location>
    <ligand>
        <name>Ca(2+)</name>
        <dbReference type="ChEBI" id="CHEBI:29108"/>
    </ligand>
</feature>
<dbReference type="PANTHER" id="PTHR11716">
    <property type="entry name" value="PHOSPHOLIPASE A2 FAMILY MEMBER"/>
    <property type="match status" value="1"/>
</dbReference>
<dbReference type="GO" id="GO:0031012">
    <property type="term" value="C:extracellular matrix"/>
    <property type="evidence" value="ECO:0007669"/>
    <property type="project" value="TreeGrafter"/>
</dbReference>
<keyword evidence="3" id="KW-0479">Metal-binding</keyword>
<dbReference type="EC" id="3.1.1.4" evidence="4"/>
<dbReference type="GO" id="GO:0047498">
    <property type="term" value="F:calcium-dependent phospholipase A2 activity"/>
    <property type="evidence" value="ECO:0007669"/>
    <property type="project" value="TreeGrafter"/>
</dbReference>
<keyword evidence="2 4" id="KW-0964">Secreted</keyword>
<evidence type="ECO:0000256" key="1">
    <source>
        <dbReference type="ARBA" id="ARBA00004613"/>
    </source>
</evidence>
<dbReference type="Ensembl" id="ENSPSTT00000021985.1">
    <property type="protein sequence ID" value="ENSPSTP00000020957.1"/>
    <property type="gene ID" value="ENSPSTG00000015249.1"/>
</dbReference>
<evidence type="ECO:0000256" key="2">
    <source>
        <dbReference type="ARBA" id="ARBA00022525"/>
    </source>
</evidence>
<feature type="domain" description="Phospholipase A2-like central" evidence="5">
    <location>
        <begin position="28"/>
        <end position="66"/>
    </location>
</feature>
<dbReference type="GO" id="GO:0005543">
    <property type="term" value="F:phospholipid binding"/>
    <property type="evidence" value="ECO:0007669"/>
    <property type="project" value="TreeGrafter"/>
</dbReference>
<dbReference type="PRINTS" id="PR00389">
    <property type="entry name" value="PHPHLIPASEA2"/>
</dbReference>
<protein>
    <recommendedName>
        <fullName evidence="4">Phospholipase A2</fullName>
        <ecNumber evidence="4">3.1.1.4</ecNumber>
    </recommendedName>
</protein>
<comment type="cofactor">
    <cofactor evidence="3">
        <name>Ca(2+)</name>
        <dbReference type="ChEBI" id="CHEBI:29108"/>
    </cofactor>
    <text evidence="3">Binds 1 Ca(2+) ion per subunit.</text>
</comment>
<reference evidence="6" key="2">
    <citation type="submission" date="2025-09" db="UniProtKB">
        <authorList>
            <consortium name="Ensembl"/>
        </authorList>
    </citation>
    <scope>IDENTIFICATION</scope>
</reference>
<comment type="similarity">
    <text evidence="4">Belongs to the phospholipase A2 family.</text>
</comment>
<keyword evidence="4" id="KW-0378">Hydrolase</keyword>
<dbReference type="GO" id="GO:0016042">
    <property type="term" value="P:lipid catabolic process"/>
    <property type="evidence" value="ECO:0007669"/>
    <property type="project" value="InterPro"/>
</dbReference>
<evidence type="ECO:0000256" key="4">
    <source>
        <dbReference type="RuleBase" id="RU361236"/>
    </source>
</evidence>
<keyword evidence="3 4" id="KW-0106">Calcium</keyword>
<dbReference type="InterPro" id="IPR001211">
    <property type="entry name" value="PLA2"/>
</dbReference>
<dbReference type="AlphaFoldDB" id="A0A8C9FVA2"/>
<dbReference type="GO" id="GO:0005509">
    <property type="term" value="F:calcium ion binding"/>
    <property type="evidence" value="ECO:0007669"/>
    <property type="project" value="InterPro"/>
</dbReference>
<dbReference type="GO" id="GO:0050482">
    <property type="term" value="P:arachidonate secretion"/>
    <property type="evidence" value="ECO:0007669"/>
    <property type="project" value="InterPro"/>
</dbReference>
<accession>A0A8C9FVA2</accession>
<feature type="binding site" evidence="3">
    <location>
        <position position="51"/>
    </location>
    <ligand>
        <name>Ca(2+)</name>
        <dbReference type="ChEBI" id="CHEBI:29108"/>
    </ligand>
</feature>
<dbReference type="GO" id="GO:0006644">
    <property type="term" value="P:phospholipid metabolic process"/>
    <property type="evidence" value="ECO:0007669"/>
    <property type="project" value="InterPro"/>
</dbReference>
<dbReference type="InterPro" id="IPR016090">
    <property type="entry name" value="PLA2-like_dom"/>
</dbReference>
<comment type="catalytic activity">
    <reaction evidence="4">
        <text>a 1,2-diacyl-sn-glycero-3-phosphocholine + H2O = a 1-acyl-sn-glycero-3-phosphocholine + a fatty acid + H(+)</text>
        <dbReference type="Rhea" id="RHEA:15801"/>
        <dbReference type="ChEBI" id="CHEBI:15377"/>
        <dbReference type="ChEBI" id="CHEBI:15378"/>
        <dbReference type="ChEBI" id="CHEBI:28868"/>
        <dbReference type="ChEBI" id="CHEBI:57643"/>
        <dbReference type="ChEBI" id="CHEBI:58168"/>
        <dbReference type="EC" id="3.1.1.4"/>
    </reaction>
</comment>
<name>A0A8C9FVA2_PAVCR</name>
<evidence type="ECO:0000256" key="3">
    <source>
        <dbReference type="PIRSR" id="PIRSR601211-2"/>
    </source>
</evidence>
<proteinExistence type="inferred from homology"/>
<keyword evidence="4" id="KW-0443">Lipid metabolism</keyword>